<accession>A0ABD0U2A3</accession>
<feature type="chain" id="PRO_5044827888" description="CLAVATA3/ESR (CLE)-related protein" evidence="1">
    <location>
        <begin position="26"/>
        <end position="70"/>
    </location>
</feature>
<proteinExistence type="predicted"/>
<gene>
    <name evidence="2" type="ORF">M5K25_024487</name>
</gene>
<name>A0ABD0U2A3_DENTH</name>
<dbReference type="AlphaFoldDB" id="A0ABD0U2A3"/>
<organism evidence="2 3">
    <name type="scientific">Dendrobium thyrsiflorum</name>
    <name type="common">Pinecone-like raceme dendrobium</name>
    <name type="synonym">Orchid</name>
    <dbReference type="NCBI Taxonomy" id="117978"/>
    <lineage>
        <taxon>Eukaryota</taxon>
        <taxon>Viridiplantae</taxon>
        <taxon>Streptophyta</taxon>
        <taxon>Embryophyta</taxon>
        <taxon>Tracheophyta</taxon>
        <taxon>Spermatophyta</taxon>
        <taxon>Magnoliopsida</taxon>
        <taxon>Liliopsida</taxon>
        <taxon>Asparagales</taxon>
        <taxon>Orchidaceae</taxon>
        <taxon>Epidendroideae</taxon>
        <taxon>Malaxideae</taxon>
        <taxon>Dendrobiinae</taxon>
        <taxon>Dendrobium</taxon>
    </lineage>
</organism>
<feature type="signal peptide" evidence="1">
    <location>
        <begin position="1"/>
        <end position="25"/>
    </location>
</feature>
<keyword evidence="3" id="KW-1185">Reference proteome</keyword>
<protein>
    <recommendedName>
        <fullName evidence="4">CLAVATA3/ESR (CLE)-related protein</fullName>
    </recommendedName>
</protein>
<evidence type="ECO:0000256" key="1">
    <source>
        <dbReference type="SAM" id="SignalP"/>
    </source>
</evidence>
<comment type="caution">
    <text evidence="2">The sequence shown here is derived from an EMBL/GenBank/DDBJ whole genome shotgun (WGS) entry which is preliminary data.</text>
</comment>
<evidence type="ECO:0008006" key="4">
    <source>
        <dbReference type="Google" id="ProtNLM"/>
    </source>
</evidence>
<reference evidence="2 3" key="1">
    <citation type="journal article" date="2024" name="Plant Biotechnol. J.">
        <title>Dendrobium thyrsiflorum genome and its molecular insights into genes involved in important horticultural traits.</title>
        <authorList>
            <person name="Chen B."/>
            <person name="Wang J.Y."/>
            <person name="Zheng P.J."/>
            <person name="Li K.L."/>
            <person name="Liang Y.M."/>
            <person name="Chen X.F."/>
            <person name="Zhang C."/>
            <person name="Zhao X."/>
            <person name="He X."/>
            <person name="Zhang G.Q."/>
            <person name="Liu Z.J."/>
            <person name="Xu Q."/>
        </authorList>
    </citation>
    <scope>NUCLEOTIDE SEQUENCE [LARGE SCALE GENOMIC DNA]</scope>
    <source>
        <strain evidence="2">GZMU011</strain>
    </source>
</reference>
<dbReference type="Proteomes" id="UP001552299">
    <property type="component" value="Unassembled WGS sequence"/>
</dbReference>
<dbReference type="EMBL" id="JANQDX010000018">
    <property type="protein sequence ID" value="KAL0906027.1"/>
    <property type="molecule type" value="Genomic_DNA"/>
</dbReference>
<evidence type="ECO:0000313" key="2">
    <source>
        <dbReference type="EMBL" id="KAL0906027.1"/>
    </source>
</evidence>
<sequence>MGRINILKFLLWCIFLITGSLMVSSEPRLLKEKHQKEPNKRYSTEQLNKVAMFNESNRISPGGPDPEHHS</sequence>
<keyword evidence="1" id="KW-0732">Signal</keyword>
<evidence type="ECO:0000313" key="3">
    <source>
        <dbReference type="Proteomes" id="UP001552299"/>
    </source>
</evidence>